<proteinExistence type="predicted"/>
<evidence type="ECO:0000313" key="1">
    <source>
        <dbReference type="EMBL" id="KAF6399864.1"/>
    </source>
</evidence>
<keyword evidence="2" id="KW-1185">Reference proteome</keyword>
<gene>
    <name evidence="1" type="ORF">HJG59_010133</name>
</gene>
<dbReference type="Proteomes" id="UP000550707">
    <property type="component" value="Unassembled WGS sequence"/>
</dbReference>
<accession>A0A7J8BMB2</accession>
<organism evidence="1 2">
    <name type="scientific">Molossus molossus</name>
    <name type="common">Pallas' mastiff bat</name>
    <name type="synonym">Vespertilio molossus</name>
    <dbReference type="NCBI Taxonomy" id="27622"/>
    <lineage>
        <taxon>Eukaryota</taxon>
        <taxon>Metazoa</taxon>
        <taxon>Chordata</taxon>
        <taxon>Craniata</taxon>
        <taxon>Vertebrata</taxon>
        <taxon>Euteleostomi</taxon>
        <taxon>Mammalia</taxon>
        <taxon>Eutheria</taxon>
        <taxon>Laurasiatheria</taxon>
        <taxon>Chiroptera</taxon>
        <taxon>Yangochiroptera</taxon>
        <taxon>Molossidae</taxon>
        <taxon>Molossus</taxon>
    </lineage>
</organism>
<reference evidence="1 2" key="1">
    <citation type="journal article" date="2020" name="Nature">
        <title>Six reference-quality genomes reveal evolution of bat adaptations.</title>
        <authorList>
            <person name="Jebb D."/>
            <person name="Huang Z."/>
            <person name="Pippel M."/>
            <person name="Hughes G.M."/>
            <person name="Lavrichenko K."/>
            <person name="Devanna P."/>
            <person name="Winkler S."/>
            <person name="Jermiin L.S."/>
            <person name="Skirmuntt E.C."/>
            <person name="Katzourakis A."/>
            <person name="Burkitt-Gray L."/>
            <person name="Ray D.A."/>
            <person name="Sullivan K.A.M."/>
            <person name="Roscito J.G."/>
            <person name="Kirilenko B.M."/>
            <person name="Davalos L.M."/>
            <person name="Corthals A.P."/>
            <person name="Power M.L."/>
            <person name="Jones G."/>
            <person name="Ransome R.D."/>
            <person name="Dechmann D.K.N."/>
            <person name="Locatelli A.G."/>
            <person name="Puechmaille S.J."/>
            <person name="Fedrigo O."/>
            <person name="Jarvis E.D."/>
            <person name="Hiller M."/>
            <person name="Vernes S.C."/>
            <person name="Myers E.W."/>
            <person name="Teeling E.C."/>
        </authorList>
    </citation>
    <scope>NUCLEOTIDE SEQUENCE [LARGE SCALE GENOMIC DNA]</scope>
    <source>
        <strain evidence="1">MMolMol1</strain>
        <tissue evidence="1">Muscle</tissue>
    </source>
</reference>
<name>A0A7J8BMB2_MOLMO</name>
<comment type="caution">
    <text evidence="1">The sequence shown here is derived from an EMBL/GenBank/DDBJ whole genome shotgun (WGS) entry which is preliminary data.</text>
</comment>
<dbReference type="EMBL" id="JACASF010000023">
    <property type="protein sequence ID" value="KAF6399864.1"/>
    <property type="molecule type" value="Genomic_DNA"/>
</dbReference>
<dbReference type="InParanoid" id="A0A7J8BMB2"/>
<sequence>MTSRSTHNILHESIRLTLQGPQRLEGNQLLGAGGGGEARRPWEKASCQKRGPCSHQGSPGLHVQFHHLGGCGKAWAPPPRTGLLPAGVRLRCRSSNIPSEVTYSSRRAAHRHSINGRLVPPRYKGAATVTSQRDVAAAVM</sequence>
<protein>
    <submittedName>
        <fullName evidence="1">Uncharacterized protein</fullName>
    </submittedName>
</protein>
<evidence type="ECO:0000313" key="2">
    <source>
        <dbReference type="Proteomes" id="UP000550707"/>
    </source>
</evidence>
<dbReference type="AlphaFoldDB" id="A0A7J8BMB2"/>